<dbReference type="PANTHER" id="PTHR38769">
    <property type="entry name" value="UPF0381 PROTEIN YFCZ-RELATED"/>
    <property type="match status" value="1"/>
</dbReference>
<dbReference type="STRING" id="733.B0186_03600"/>
<evidence type="ECO:0000256" key="1">
    <source>
        <dbReference type="ARBA" id="ARBA00006201"/>
    </source>
</evidence>
<dbReference type="Proteomes" id="UP000254329">
    <property type="component" value="Unassembled WGS sequence"/>
</dbReference>
<dbReference type="Pfam" id="PF04175">
    <property type="entry name" value="DUF406"/>
    <property type="match status" value="1"/>
</dbReference>
<gene>
    <name evidence="2" type="primary">yiiS</name>
    <name evidence="2" type="ORF">NCTC1659_01229</name>
</gene>
<evidence type="ECO:0000313" key="2">
    <source>
        <dbReference type="EMBL" id="STO59964.1"/>
    </source>
</evidence>
<proteinExistence type="inferred from homology"/>
<dbReference type="RefSeq" id="WP_078218029.1">
    <property type="nucleotide sequence ID" value="NZ_MUXZ01000008.1"/>
</dbReference>
<evidence type="ECO:0000313" key="3">
    <source>
        <dbReference type="Proteomes" id="UP000254329"/>
    </source>
</evidence>
<dbReference type="EMBL" id="UGHF01000001">
    <property type="protein sequence ID" value="STO59964.1"/>
    <property type="molecule type" value="Genomic_DNA"/>
</dbReference>
<organism evidence="2 3">
    <name type="scientific">Canicola haemoglobinophilus</name>
    <dbReference type="NCBI Taxonomy" id="733"/>
    <lineage>
        <taxon>Bacteria</taxon>
        <taxon>Pseudomonadati</taxon>
        <taxon>Pseudomonadota</taxon>
        <taxon>Gammaproteobacteria</taxon>
        <taxon>Pasteurellales</taxon>
        <taxon>Pasteurellaceae</taxon>
        <taxon>Canicola</taxon>
    </lineage>
</organism>
<dbReference type="AlphaFoldDB" id="A0A1V4B2M8"/>
<dbReference type="Gene3D" id="3.30.70.860">
    <property type="match status" value="1"/>
</dbReference>
<name>A0A1V4B2M8_9PAST</name>
<dbReference type="PANTHER" id="PTHR38769:SF1">
    <property type="entry name" value="UPF0381 PROTEIN YFCZ-RELATED"/>
    <property type="match status" value="1"/>
</dbReference>
<comment type="similarity">
    <text evidence="1">Belongs to the UPF0381 family.</text>
</comment>
<dbReference type="InterPro" id="IPR035571">
    <property type="entry name" value="UPF0234-like_C"/>
</dbReference>
<reference evidence="2 3" key="1">
    <citation type="submission" date="2018-06" db="EMBL/GenBank/DDBJ databases">
        <authorList>
            <consortium name="Pathogen Informatics"/>
            <person name="Doyle S."/>
        </authorList>
    </citation>
    <scope>NUCLEOTIDE SEQUENCE [LARGE SCALE GENOMIC DNA]</scope>
    <source>
        <strain evidence="2 3">NCTC1659</strain>
    </source>
</reference>
<dbReference type="InterPro" id="IPR005272">
    <property type="entry name" value="DUF406"/>
</dbReference>
<dbReference type="NCBIfam" id="TIGR00743">
    <property type="entry name" value="DUF406 family protein"/>
    <property type="match status" value="1"/>
</dbReference>
<keyword evidence="3" id="KW-1185">Reference proteome</keyword>
<dbReference type="GO" id="GO:0005829">
    <property type="term" value="C:cytosol"/>
    <property type="evidence" value="ECO:0007669"/>
    <property type="project" value="TreeGrafter"/>
</dbReference>
<protein>
    <submittedName>
        <fullName evidence="2">UPF0381 protein</fullName>
    </submittedName>
</protein>
<accession>A0A1V4B2M8</accession>
<sequence length="100" mass="10972">MSEKALKCNTEESNECSCCCADVGTIIDNSELSVDFSQVYESETAAQEALAYLTAKAREAETDPCEISSEIKEVNGGYQLDAKFTFSCQAETMIFQLSTR</sequence>